<dbReference type="RefSeq" id="WP_109607197.1">
    <property type="nucleotide sequence ID" value="NZ_QGHA01000002.1"/>
</dbReference>
<evidence type="ECO:0000313" key="5">
    <source>
        <dbReference type="Proteomes" id="UP000245678"/>
    </source>
</evidence>
<sequence>MPATFVLLLKINAALLLFCAGYYLVLRKLTFYTLNRAYLVTAILFASIYPWIDFSAFVQRHEELARPIEQIAINWQAPTQIIPQPQHVVDYWYWLGIIFWLGAAVLLTRLVMQLFSLQRLYKTSRTGYVNGYLVRIMDQDAAPFSFWRSIYINPQKHQPAELEAILQHEQIHVNQWHTADILLAELSSIFYWFNPGVWLIKKAVRENIEFITDQKILKNGIDSKTYQYSLVNVSFNNTQPGIVNHFNISTLKKRIIMMNAKRSSKLNLTRYAVVVPAVMALLLVFSISKADFAKPVKITLAAAVQPLARIINITDEIADPAAKAAKPSKKAKGPKTATVISGLAKPLANPASLAPPLAAQGSLAKPLATFGSIAAITPRAARADTNKRLKLILRDYKRDSLVFVVNGKISTGKNLDPSNIENMYMITGSEARRLAKVDDDKPVKVAYVITKDAGNKEELEKAVARNILIRKTASTNLSGNVTLSDDDDVVIASGNNVSTGKAYNSAGTIVLNSTSSSLNSTGSGTITINGTKGKPSTNAYTIVSDGTSVSSGDEVVVTGYQTKPAMKTFKMKGLSFATNGDKDPMIVIDGKNSTIDALRKIAPNKIESVSILKGDDATKKYGDKAKDGVIVIDTKKK</sequence>
<evidence type="ECO:0000313" key="4">
    <source>
        <dbReference type="EMBL" id="PWK78945.1"/>
    </source>
</evidence>
<keyword evidence="1" id="KW-0813">Transport</keyword>
<dbReference type="PANTHER" id="PTHR34978">
    <property type="entry name" value="POSSIBLE SENSOR-TRANSDUCER PROTEIN BLAR"/>
    <property type="match status" value="1"/>
</dbReference>
<dbReference type="PANTHER" id="PTHR34978:SF3">
    <property type="entry name" value="SLR0241 PROTEIN"/>
    <property type="match status" value="1"/>
</dbReference>
<name>A0A316HL52_9SPHI</name>
<organism evidence="4 5">
    <name type="scientific">Mucilaginibacter oryzae</name>
    <dbReference type="NCBI Taxonomy" id="468058"/>
    <lineage>
        <taxon>Bacteria</taxon>
        <taxon>Pseudomonadati</taxon>
        <taxon>Bacteroidota</taxon>
        <taxon>Sphingobacteriia</taxon>
        <taxon>Sphingobacteriales</taxon>
        <taxon>Sphingobacteriaceae</taxon>
        <taxon>Mucilaginibacter</taxon>
    </lineage>
</organism>
<dbReference type="EMBL" id="QGHA01000002">
    <property type="protein sequence ID" value="PWK78945.1"/>
    <property type="molecule type" value="Genomic_DNA"/>
</dbReference>
<keyword evidence="1 2" id="KW-0812">Transmembrane</keyword>
<feature type="domain" description="Peptidase M56" evidence="3">
    <location>
        <begin position="146"/>
        <end position="258"/>
    </location>
</feature>
<evidence type="ECO:0000256" key="1">
    <source>
        <dbReference type="PROSITE-ProRule" id="PRU01360"/>
    </source>
</evidence>
<keyword evidence="1" id="KW-0998">Cell outer membrane</keyword>
<dbReference type="InterPro" id="IPR008756">
    <property type="entry name" value="Peptidase_M56"/>
</dbReference>
<keyword evidence="1 2" id="KW-0472">Membrane</keyword>
<reference evidence="4 5" key="1">
    <citation type="submission" date="2018-05" db="EMBL/GenBank/DDBJ databases">
        <title>Genomic Encyclopedia of Archaeal and Bacterial Type Strains, Phase II (KMG-II): from individual species to whole genera.</title>
        <authorList>
            <person name="Goeker M."/>
        </authorList>
    </citation>
    <scope>NUCLEOTIDE SEQUENCE [LARGE SCALE GENOMIC DNA]</scope>
    <source>
        <strain evidence="4 5">DSM 19975</strain>
    </source>
</reference>
<dbReference type="Proteomes" id="UP000245678">
    <property type="component" value="Unassembled WGS sequence"/>
</dbReference>
<keyword evidence="5" id="KW-1185">Reference proteome</keyword>
<protein>
    <submittedName>
        <fullName evidence="4">Beta-lactamase regulating signal transducer with metallopeptidase domain</fullName>
    </submittedName>
</protein>
<feature type="transmembrane region" description="Helical" evidence="2">
    <location>
        <begin position="37"/>
        <end position="58"/>
    </location>
</feature>
<dbReference type="AlphaFoldDB" id="A0A316HL52"/>
<feature type="transmembrane region" description="Helical" evidence="2">
    <location>
        <begin position="6"/>
        <end position="25"/>
    </location>
</feature>
<proteinExistence type="inferred from homology"/>
<dbReference type="InterPro" id="IPR037066">
    <property type="entry name" value="Plug_dom_sf"/>
</dbReference>
<dbReference type="Pfam" id="PF05569">
    <property type="entry name" value="Peptidase_M56"/>
    <property type="match status" value="1"/>
</dbReference>
<evidence type="ECO:0000256" key="2">
    <source>
        <dbReference type="SAM" id="Phobius"/>
    </source>
</evidence>
<keyword evidence="2" id="KW-1133">Transmembrane helix</keyword>
<dbReference type="InterPro" id="IPR052173">
    <property type="entry name" value="Beta-lactam_resp_regulator"/>
</dbReference>
<feature type="transmembrane region" description="Helical" evidence="2">
    <location>
        <begin position="268"/>
        <end position="287"/>
    </location>
</feature>
<dbReference type="SUPFAM" id="SSF56935">
    <property type="entry name" value="Porins"/>
    <property type="match status" value="1"/>
</dbReference>
<evidence type="ECO:0000259" key="3">
    <source>
        <dbReference type="Pfam" id="PF05569"/>
    </source>
</evidence>
<dbReference type="CDD" id="cd07341">
    <property type="entry name" value="M56_BlaR1_MecR1_like"/>
    <property type="match status" value="1"/>
</dbReference>
<accession>A0A316HL52</accession>
<comment type="caution">
    <text evidence="4">The sequence shown here is derived from an EMBL/GenBank/DDBJ whole genome shotgun (WGS) entry which is preliminary data.</text>
</comment>
<comment type="similarity">
    <text evidence="1">Belongs to the TonB-dependent receptor family.</text>
</comment>
<gene>
    <name evidence="4" type="ORF">LX99_01399</name>
</gene>
<dbReference type="Gene3D" id="2.170.130.10">
    <property type="entry name" value="TonB-dependent receptor, plug domain"/>
    <property type="match status" value="1"/>
</dbReference>
<keyword evidence="1" id="KW-1134">Transmembrane beta strand</keyword>
<dbReference type="PROSITE" id="PS52016">
    <property type="entry name" value="TONB_DEPENDENT_REC_3"/>
    <property type="match status" value="1"/>
</dbReference>
<dbReference type="InterPro" id="IPR039426">
    <property type="entry name" value="TonB-dep_rcpt-like"/>
</dbReference>
<comment type="subcellular location">
    <subcellularLocation>
        <location evidence="1">Cell outer membrane</location>
        <topology evidence="1">Multi-pass membrane protein</topology>
    </subcellularLocation>
</comment>
<feature type="transmembrane region" description="Helical" evidence="2">
    <location>
        <begin position="91"/>
        <end position="112"/>
    </location>
</feature>
<dbReference type="GO" id="GO:0009279">
    <property type="term" value="C:cell outer membrane"/>
    <property type="evidence" value="ECO:0007669"/>
    <property type="project" value="UniProtKB-SubCell"/>
</dbReference>